<evidence type="ECO:0000313" key="5">
    <source>
        <dbReference type="Proteomes" id="UP000327013"/>
    </source>
</evidence>
<organism evidence="4 5">
    <name type="scientific">Carpinus fangiana</name>
    <dbReference type="NCBI Taxonomy" id="176857"/>
    <lineage>
        <taxon>Eukaryota</taxon>
        <taxon>Viridiplantae</taxon>
        <taxon>Streptophyta</taxon>
        <taxon>Embryophyta</taxon>
        <taxon>Tracheophyta</taxon>
        <taxon>Spermatophyta</taxon>
        <taxon>Magnoliopsida</taxon>
        <taxon>eudicotyledons</taxon>
        <taxon>Gunneridae</taxon>
        <taxon>Pentapetalae</taxon>
        <taxon>rosids</taxon>
        <taxon>fabids</taxon>
        <taxon>Fagales</taxon>
        <taxon>Betulaceae</taxon>
        <taxon>Carpinus</taxon>
    </lineage>
</organism>
<comment type="caution">
    <text evidence="4">The sequence shown here is derived from an EMBL/GenBank/DDBJ whole genome shotgun (WGS) entry which is preliminary data.</text>
</comment>
<dbReference type="AlphaFoldDB" id="A0A5N6L3Z8"/>
<sequence length="62" mass="7116">MRGQAQDRLMNKLAATRHKAEAKRAAAEAKRNRQATKTEQQAEYIRRTGRIPSSFSYCSWCS</sequence>
<proteinExistence type="inferred from homology"/>
<comment type="similarity">
    <text evidence="1">Belongs to the remorin family.</text>
</comment>
<feature type="compositionally biased region" description="Basic and acidic residues" evidence="2">
    <location>
        <begin position="18"/>
        <end position="31"/>
    </location>
</feature>
<protein>
    <recommendedName>
        <fullName evidence="3">Remorin C-terminal domain-containing protein</fullName>
    </recommendedName>
</protein>
<dbReference type="Proteomes" id="UP000327013">
    <property type="component" value="Unassembled WGS sequence"/>
</dbReference>
<dbReference type="PANTHER" id="PTHR31471">
    <property type="entry name" value="OS02G0116800 PROTEIN"/>
    <property type="match status" value="1"/>
</dbReference>
<accession>A0A5N6L3Z8</accession>
<feature type="domain" description="Remorin C-terminal" evidence="3">
    <location>
        <begin position="1"/>
        <end position="53"/>
    </location>
</feature>
<dbReference type="InterPro" id="IPR005516">
    <property type="entry name" value="Remorin_C"/>
</dbReference>
<evidence type="ECO:0000313" key="4">
    <source>
        <dbReference type="EMBL" id="KAB8726148.1"/>
    </source>
</evidence>
<reference evidence="4 5" key="1">
    <citation type="submission" date="2019-06" db="EMBL/GenBank/DDBJ databases">
        <title>A chromosomal-level reference genome of Carpinus fangiana (Coryloideae, Betulaceae).</title>
        <authorList>
            <person name="Yang X."/>
            <person name="Wang Z."/>
            <person name="Zhang L."/>
            <person name="Hao G."/>
            <person name="Liu J."/>
            <person name="Yang Y."/>
        </authorList>
    </citation>
    <scope>NUCLEOTIDE SEQUENCE [LARGE SCALE GENOMIC DNA]</scope>
    <source>
        <strain evidence="4">Cfa_2016G</strain>
        <tissue evidence="4">Leaf</tissue>
    </source>
</reference>
<evidence type="ECO:0000256" key="1">
    <source>
        <dbReference type="ARBA" id="ARBA00005711"/>
    </source>
</evidence>
<evidence type="ECO:0000259" key="3">
    <source>
        <dbReference type="Pfam" id="PF03763"/>
    </source>
</evidence>
<gene>
    <name evidence="4" type="ORF">FH972_026421</name>
</gene>
<evidence type="ECO:0000256" key="2">
    <source>
        <dbReference type="SAM" id="MobiDB-lite"/>
    </source>
</evidence>
<dbReference type="PANTHER" id="PTHR31471:SF1">
    <property type="entry name" value="OS12G0613600 PROTEIN"/>
    <property type="match status" value="1"/>
</dbReference>
<feature type="region of interest" description="Disordered" evidence="2">
    <location>
        <begin position="1"/>
        <end position="42"/>
    </location>
</feature>
<keyword evidence="5" id="KW-1185">Reference proteome</keyword>
<dbReference type="Pfam" id="PF03763">
    <property type="entry name" value="Remorin_C"/>
    <property type="match status" value="1"/>
</dbReference>
<name>A0A5N6L3Z8_9ROSI</name>
<dbReference type="EMBL" id="VIBQ01000094">
    <property type="protein sequence ID" value="KAB8726148.1"/>
    <property type="molecule type" value="Genomic_DNA"/>
</dbReference>